<feature type="domain" description="Calcineurin-like phosphoesterase" evidence="2">
    <location>
        <begin position="147"/>
        <end position="309"/>
    </location>
</feature>
<feature type="transmembrane region" description="Helical" evidence="1">
    <location>
        <begin position="6"/>
        <end position="27"/>
    </location>
</feature>
<sequence length="370" mass="41152">MFIAIGIVFLLVYGLIVFYIGWSGWSWMRPSVSRRFRLLYIAVLVFLAVSFILARVFAGSAILNVIGSYWLAIFSLLVLMLPIVHLIVWLTRLTSLPRHHVQKWAGVITLTALVLLIGYGSYNAYTPTVRSYEISIDKPGPASGELTIAMASDMHFGYLSGKNHAIRLVEEINALQPDIVLFPGDIIDDDIVPYKEKGIGEILAGIKAPYGVYASLGNHDRFNGEMQELIDLLEESGMTVLYDESVEIEDWLTLIGRKDHSDKNRAELAELTEGINSANALMMLDHQPLGFDIAQQQGIDLVVSGHTHRGQIAPAHLVTQRLFENDWGYLQKDQLHTIVSSGFGFWGPPIRIGSQAEVVLIQATFSNKAD</sequence>
<keyword evidence="1" id="KW-0472">Membrane</keyword>
<keyword evidence="1" id="KW-0812">Transmembrane</keyword>
<evidence type="ECO:0000313" key="3">
    <source>
        <dbReference type="EMBL" id="RJX38682.1"/>
    </source>
</evidence>
<dbReference type="EMBL" id="QXQB01000003">
    <property type="protein sequence ID" value="RJX38682.1"/>
    <property type="molecule type" value="Genomic_DNA"/>
</dbReference>
<dbReference type="AlphaFoldDB" id="A0A3A6PBP2"/>
<dbReference type="InterPro" id="IPR004843">
    <property type="entry name" value="Calcineurin-like_PHP"/>
</dbReference>
<protein>
    <submittedName>
        <fullName evidence="3">Metallophosphoesterase</fullName>
    </submittedName>
</protein>
<dbReference type="OrthoDB" id="9780884at2"/>
<dbReference type="PANTHER" id="PTHR31302">
    <property type="entry name" value="TRANSMEMBRANE PROTEIN WITH METALLOPHOSPHOESTERASE DOMAIN-RELATED"/>
    <property type="match status" value="1"/>
</dbReference>
<dbReference type="PANTHER" id="PTHR31302:SF0">
    <property type="entry name" value="TRANSMEMBRANE PROTEIN WITH METALLOPHOSPHOESTERASE DOMAIN"/>
    <property type="match status" value="1"/>
</dbReference>
<evidence type="ECO:0000313" key="4">
    <source>
        <dbReference type="Proteomes" id="UP000267798"/>
    </source>
</evidence>
<dbReference type="Gene3D" id="3.60.21.10">
    <property type="match status" value="1"/>
</dbReference>
<keyword evidence="1" id="KW-1133">Transmembrane helix</keyword>
<dbReference type="InterPro" id="IPR051158">
    <property type="entry name" value="Metallophosphoesterase_sf"/>
</dbReference>
<organism evidence="3 4">
    <name type="scientific">Paenibacillus pinisoli</name>
    <dbReference type="NCBI Taxonomy" id="1276110"/>
    <lineage>
        <taxon>Bacteria</taxon>
        <taxon>Bacillati</taxon>
        <taxon>Bacillota</taxon>
        <taxon>Bacilli</taxon>
        <taxon>Bacillales</taxon>
        <taxon>Paenibacillaceae</taxon>
        <taxon>Paenibacillus</taxon>
    </lineage>
</organism>
<reference evidence="3 4" key="1">
    <citation type="submission" date="2018-09" db="EMBL/GenBank/DDBJ databases">
        <title>Paenibacillus aracenensis nov. sp. isolated from a cave in southern Spain.</title>
        <authorList>
            <person name="Jurado V."/>
            <person name="Gutierrez-Patricio S."/>
            <person name="Gonzalez-Pimentel J.L."/>
            <person name="Miller A.Z."/>
            <person name="Laiz L."/>
            <person name="Saiz-Jimenez C."/>
        </authorList>
    </citation>
    <scope>NUCLEOTIDE SEQUENCE [LARGE SCALE GENOMIC DNA]</scope>
    <source>
        <strain evidence="3 4">JCM 19203</strain>
    </source>
</reference>
<feature type="transmembrane region" description="Helical" evidence="1">
    <location>
        <begin position="69"/>
        <end position="91"/>
    </location>
</feature>
<dbReference type="GO" id="GO:0016787">
    <property type="term" value="F:hydrolase activity"/>
    <property type="evidence" value="ECO:0007669"/>
    <property type="project" value="InterPro"/>
</dbReference>
<dbReference type="InterPro" id="IPR029052">
    <property type="entry name" value="Metallo-depent_PP-like"/>
</dbReference>
<accession>A0A3A6PBP2</accession>
<dbReference type="CDD" id="cd07385">
    <property type="entry name" value="MPP_YkuE_C"/>
    <property type="match status" value="1"/>
</dbReference>
<comment type="caution">
    <text evidence="3">The sequence shown here is derived from an EMBL/GenBank/DDBJ whole genome shotgun (WGS) entry which is preliminary data.</text>
</comment>
<dbReference type="SUPFAM" id="SSF56300">
    <property type="entry name" value="Metallo-dependent phosphatases"/>
    <property type="match status" value="1"/>
</dbReference>
<proteinExistence type="predicted"/>
<feature type="transmembrane region" description="Helical" evidence="1">
    <location>
        <begin position="39"/>
        <end position="63"/>
    </location>
</feature>
<dbReference type="Proteomes" id="UP000267798">
    <property type="component" value="Unassembled WGS sequence"/>
</dbReference>
<evidence type="ECO:0000259" key="2">
    <source>
        <dbReference type="Pfam" id="PF00149"/>
    </source>
</evidence>
<keyword evidence="4" id="KW-1185">Reference proteome</keyword>
<dbReference type="RefSeq" id="WP_120111152.1">
    <property type="nucleotide sequence ID" value="NZ_QXQB01000003.1"/>
</dbReference>
<evidence type="ECO:0000256" key="1">
    <source>
        <dbReference type="SAM" id="Phobius"/>
    </source>
</evidence>
<feature type="transmembrane region" description="Helical" evidence="1">
    <location>
        <begin position="103"/>
        <end position="122"/>
    </location>
</feature>
<name>A0A3A6PBP2_9BACL</name>
<dbReference type="Pfam" id="PF00149">
    <property type="entry name" value="Metallophos"/>
    <property type="match status" value="1"/>
</dbReference>
<gene>
    <name evidence="3" type="ORF">D3P09_14130</name>
</gene>